<dbReference type="AlphaFoldDB" id="A0A9P4U2Y8"/>
<dbReference type="InterPro" id="IPR002022">
    <property type="entry name" value="Pec_lyase"/>
</dbReference>
<dbReference type="GO" id="GO:0000272">
    <property type="term" value="P:polysaccharide catabolic process"/>
    <property type="evidence" value="ECO:0007669"/>
    <property type="project" value="UniProtKB-KW"/>
</dbReference>
<feature type="signal peptide" evidence="5">
    <location>
        <begin position="1"/>
        <end position="20"/>
    </location>
</feature>
<dbReference type="OrthoDB" id="1637350at2759"/>
<dbReference type="EMBL" id="MU007014">
    <property type="protein sequence ID" value="KAF2435036.1"/>
    <property type="molecule type" value="Genomic_DNA"/>
</dbReference>
<accession>A0A9P4U2Y8</accession>
<gene>
    <name evidence="7" type="ORF">EJ08DRAFT_626329</name>
</gene>
<proteinExistence type="inferred from homology"/>
<keyword evidence="3 4" id="KW-0456">Lyase</keyword>
<keyword evidence="4" id="KW-0624">Polysaccharide degradation</keyword>
<dbReference type="SUPFAM" id="SSF51126">
    <property type="entry name" value="Pectin lyase-like"/>
    <property type="match status" value="1"/>
</dbReference>
<keyword evidence="4" id="KW-0964">Secreted</keyword>
<keyword evidence="4" id="KW-0119">Carbohydrate metabolism</keyword>
<organism evidence="7 8">
    <name type="scientific">Tothia fuscella</name>
    <dbReference type="NCBI Taxonomy" id="1048955"/>
    <lineage>
        <taxon>Eukaryota</taxon>
        <taxon>Fungi</taxon>
        <taxon>Dikarya</taxon>
        <taxon>Ascomycota</taxon>
        <taxon>Pezizomycotina</taxon>
        <taxon>Dothideomycetes</taxon>
        <taxon>Pleosporomycetidae</taxon>
        <taxon>Venturiales</taxon>
        <taxon>Cylindrosympodiaceae</taxon>
        <taxon>Tothia</taxon>
    </lineage>
</organism>
<dbReference type="InterPro" id="IPR011050">
    <property type="entry name" value="Pectin_lyase_fold/virulence"/>
</dbReference>
<keyword evidence="2 5" id="KW-0732">Signal</keyword>
<comment type="similarity">
    <text evidence="1 4">Belongs to the polysaccharide lyase 1 family.</text>
</comment>
<evidence type="ECO:0000256" key="5">
    <source>
        <dbReference type="SAM" id="SignalP"/>
    </source>
</evidence>
<dbReference type="InterPro" id="IPR012334">
    <property type="entry name" value="Pectin_lyas_fold"/>
</dbReference>
<evidence type="ECO:0000256" key="1">
    <source>
        <dbReference type="ARBA" id="ARBA00010980"/>
    </source>
</evidence>
<reference evidence="7" key="1">
    <citation type="journal article" date="2020" name="Stud. Mycol.">
        <title>101 Dothideomycetes genomes: a test case for predicting lifestyles and emergence of pathogens.</title>
        <authorList>
            <person name="Haridas S."/>
            <person name="Albert R."/>
            <person name="Binder M."/>
            <person name="Bloem J."/>
            <person name="Labutti K."/>
            <person name="Salamov A."/>
            <person name="Andreopoulos B."/>
            <person name="Baker S."/>
            <person name="Barry K."/>
            <person name="Bills G."/>
            <person name="Bluhm B."/>
            <person name="Cannon C."/>
            <person name="Castanera R."/>
            <person name="Culley D."/>
            <person name="Daum C."/>
            <person name="Ezra D."/>
            <person name="Gonzalez J."/>
            <person name="Henrissat B."/>
            <person name="Kuo A."/>
            <person name="Liang C."/>
            <person name="Lipzen A."/>
            <person name="Lutzoni F."/>
            <person name="Magnuson J."/>
            <person name="Mondo S."/>
            <person name="Nolan M."/>
            <person name="Ohm R."/>
            <person name="Pangilinan J."/>
            <person name="Park H.-J."/>
            <person name="Ramirez L."/>
            <person name="Alfaro M."/>
            <person name="Sun H."/>
            <person name="Tritt A."/>
            <person name="Yoshinaga Y."/>
            <person name="Zwiers L.-H."/>
            <person name="Turgeon B."/>
            <person name="Goodwin S."/>
            <person name="Spatafora J."/>
            <person name="Crous P."/>
            <person name="Grigoriev I."/>
        </authorList>
    </citation>
    <scope>NUCLEOTIDE SEQUENCE</scope>
    <source>
        <strain evidence="7">CBS 130266</strain>
    </source>
</reference>
<evidence type="ECO:0000313" key="8">
    <source>
        <dbReference type="Proteomes" id="UP000800235"/>
    </source>
</evidence>
<evidence type="ECO:0000256" key="2">
    <source>
        <dbReference type="ARBA" id="ARBA00022729"/>
    </source>
</evidence>
<dbReference type="PANTHER" id="PTHR31683">
    <property type="entry name" value="PECTATE LYASE 18-RELATED"/>
    <property type="match status" value="1"/>
</dbReference>
<sequence>MPAITSYITSALLLAAQSLAAPNPAPAYNIASLEGSVQASVQDVATVGYATLGAGTKGGKGGTTVTVSTLSALSAACLDDEPKIIMVTGTISGAGKTRCGSNKSIIGKSSAAHLSGNGLFIRNAKNIIIRNLKISKVKAGDGDAIGIQSSTNIWIDHVDVSSDRNSGKDFYDGLLDLSHATDFVTISNSHIHDHYKASLVGHSDKNEAEDTGKLHVTYVNNYWVNVNSRAPSLRFGTGHIFDSLFVNVNDGINVRRGAQVLVQDNVFENGTQPLYTVDATGGAVEKGNDFGNPKMAVKMQTVGKLTGVPYKFETAGLESVKGRLPKVAGNTLSF</sequence>
<feature type="chain" id="PRO_5040183926" evidence="5">
    <location>
        <begin position="21"/>
        <end position="334"/>
    </location>
</feature>
<dbReference type="SMART" id="SM00656">
    <property type="entry name" value="Amb_all"/>
    <property type="match status" value="1"/>
</dbReference>
<name>A0A9P4U2Y8_9PEZI</name>
<comment type="caution">
    <text evidence="7">The sequence shown here is derived from an EMBL/GenBank/DDBJ whole genome shotgun (WGS) entry which is preliminary data.</text>
</comment>
<evidence type="ECO:0000313" key="7">
    <source>
        <dbReference type="EMBL" id="KAF2435036.1"/>
    </source>
</evidence>
<dbReference type="PANTHER" id="PTHR31683:SF18">
    <property type="entry name" value="PECTATE LYASE 21-RELATED"/>
    <property type="match status" value="1"/>
</dbReference>
<evidence type="ECO:0000259" key="6">
    <source>
        <dbReference type="SMART" id="SM00656"/>
    </source>
</evidence>
<evidence type="ECO:0000256" key="4">
    <source>
        <dbReference type="RuleBase" id="RU361173"/>
    </source>
</evidence>
<evidence type="ECO:0000256" key="3">
    <source>
        <dbReference type="ARBA" id="ARBA00023239"/>
    </source>
</evidence>
<dbReference type="GO" id="GO:0030570">
    <property type="term" value="F:pectate lyase activity"/>
    <property type="evidence" value="ECO:0007669"/>
    <property type="project" value="InterPro"/>
</dbReference>
<dbReference type="Gene3D" id="2.160.20.10">
    <property type="entry name" value="Single-stranded right-handed beta-helix, Pectin lyase-like"/>
    <property type="match status" value="1"/>
</dbReference>
<feature type="domain" description="Pectate lyase" evidence="6">
    <location>
        <begin position="60"/>
        <end position="273"/>
    </location>
</feature>
<protein>
    <submittedName>
        <fullName evidence="7">Pectate lyase 1</fullName>
    </submittedName>
</protein>
<dbReference type="GO" id="GO:0005576">
    <property type="term" value="C:extracellular region"/>
    <property type="evidence" value="ECO:0007669"/>
    <property type="project" value="UniProtKB-SubCell"/>
</dbReference>
<dbReference type="Proteomes" id="UP000800235">
    <property type="component" value="Unassembled WGS sequence"/>
</dbReference>
<dbReference type="InterPro" id="IPR045032">
    <property type="entry name" value="PEL"/>
</dbReference>
<dbReference type="Pfam" id="PF00544">
    <property type="entry name" value="Pectate_lyase_4"/>
    <property type="match status" value="1"/>
</dbReference>
<keyword evidence="8" id="KW-1185">Reference proteome</keyword>
<comment type="subcellular location">
    <subcellularLocation>
        <location evidence="4">Secreted</location>
    </subcellularLocation>
</comment>